<dbReference type="GO" id="GO:0005737">
    <property type="term" value="C:cytoplasm"/>
    <property type="evidence" value="ECO:0007669"/>
    <property type="project" value="TreeGrafter"/>
</dbReference>
<feature type="domain" description="TTI1 C-terminal TPR" evidence="2">
    <location>
        <begin position="719"/>
        <end position="992"/>
    </location>
</feature>
<dbReference type="EMBL" id="VUJU01001952">
    <property type="protein sequence ID" value="KAF0763157.1"/>
    <property type="molecule type" value="Genomic_DNA"/>
</dbReference>
<sequence>CLVLHVVKMDKLTGTMFEKAHFQKAFCTLKPACDAFITEPNDVNSKLLKNAMAMVPEYALTQLQPYVLIPLEIHLKANKSNCTVNVLDVLTTLLKKTSISLWPTFMRIYKMLVEKLTHEKNPDIAVNLSEDIKLSIIIALNLLIEKADIVVLNEMYNEVDCKHVGYLIYICTIIIKKEKMNILRVEALKCISMLLSNWNKNIEFNIRLKIIQRLIKFVPGVLSVCSIIVNATDIQHHSITVAAINLWSTITSLIICDEYVIEDCNPYLEKSICNDNKNNDKQKLNDWIKENRTNFNLVATHMNKTREHQHWRVRLQLVSSCDVLLSKCTSSMKSSVTSLIETLIVLSDDEQPEVEKLANESVDKLHKIFDGQNKKSLLELLEESFYILLSRIPRFIRTSNYIKQKTELSLLSGYIKLFGKAHLSQVLNSYAHLDRLITVLIQILELEYKTITLLEESSIRDLNSIQTFTADMSRNVPWKQLIHFNDTSALCKIECICKLIGLYGDSNFIGRYLMDLFESRAMYRREITLLINMVLSENSGEYHYNLVRDVIDLYLECDVWYLPTSIENNSTTNIADAQKNVIQICLMTEGLSKLVSSLPVTQQSLCLIHCLYPILERVGSEHGPISLAGQSAITLLAHSGGYRDPIDLVIKNSDYLSHHFTNKLWSLSKHPEVLNALKVMMNLNSGDDLLQSFHTMVTEVLVQSCDVHRTENMHSFMKVFHIFVMCVRKREQKCSPVSDHTEKSKSSSNCVIENILQYHKLMTFDLENDLEDEYWENKLNSYTPCENNENVAEDDEDDEDNKKPLPPYIEMVLSIMKRVLHYLPSKHNSLPLQILNEGLNVISSYEDQLLPMVHKIWSPLCTKFNSNTDDIVFREAFNVLTTMASTAKDFIRSRSLKQVLPTITERLVSNAKQSKNVAKGSVYFTSHKYKMQYTILSGLADFVLNLNFFEKDMYDVSNSVAYYLDKDQPIELQNKSKEFYKKLYEKHSDFIWIYLQSLYVDEYEYKSDNERLPTIKVYSSSLFNKSNISKNVSELIEPLNI</sequence>
<proteinExistence type="predicted"/>
<dbReference type="InterPro" id="IPR011989">
    <property type="entry name" value="ARM-like"/>
</dbReference>
<dbReference type="Gene3D" id="1.25.10.10">
    <property type="entry name" value="Leucine-rich Repeat Variant"/>
    <property type="match status" value="1"/>
</dbReference>
<dbReference type="InterPro" id="IPR016024">
    <property type="entry name" value="ARM-type_fold"/>
</dbReference>
<dbReference type="SUPFAM" id="SSF48371">
    <property type="entry name" value="ARM repeat"/>
    <property type="match status" value="1"/>
</dbReference>
<dbReference type="Pfam" id="PF24176">
    <property type="entry name" value="TPR_TTI1_2nd"/>
    <property type="match status" value="1"/>
</dbReference>
<gene>
    <name evidence="3" type="ORF">FWK35_00018269</name>
</gene>
<comment type="caution">
    <text evidence="3">The sequence shown here is derived from an EMBL/GenBank/DDBJ whole genome shotgun (WGS) entry which is preliminary data.</text>
</comment>
<feature type="domain" description="TTI1 N-terminal TPR" evidence="1">
    <location>
        <begin position="26"/>
        <end position="350"/>
    </location>
</feature>
<dbReference type="AlphaFoldDB" id="A0A6G0YYD5"/>
<dbReference type="InterPro" id="IPR049362">
    <property type="entry name" value="TTI1_rpt"/>
</dbReference>
<evidence type="ECO:0000259" key="2">
    <source>
        <dbReference type="Pfam" id="PF24181"/>
    </source>
</evidence>
<dbReference type="Pfam" id="PF21547">
    <property type="entry name" value="TTI1"/>
    <property type="match status" value="1"/>
</dbReference>
<evidence type="ECO:0000313" key="3">
    <source>
        <dbReference type="EMBL" id="KAF0763157.1"/>
    </source>
</evidence>
<protein>
    <submittedName>
        <fullName evidence="3">TELO2-interacting protein 1 isoform X1</fullName>
    </submittedName>
</protein>
<evidence type="ECO:0000313" key="4">
    <source>
        <dbReference type="Proteomes" id="UP000478052"/>
    </source>
</evidence>
<dbReference type="PANTHER" id="PTHR18460">
    <property type="entry name" value="TEL2 INTERACTING PROTEIN 1 TTI1 FAMILY MEMBER"/>
    <property type="match status" value="1"/>
</dbReference>
<dbReference type="InterPro" id="IPR057567">
    <property type="entry name" value="TPR_TTI1_C"/>
</dbReference>
<dbReference type="Pfam" id="PF24181">
    <property type="entry name" value="TPR_TTI1_C"/>
    <property type="match status" value="1"/>
</dbReference>
<keyword evidence="4" id="KW-1185">Reference proteome</keyword>
<dbReference type="InterPro" id="IPR052587">
    <property type="entry name" value="TELO2-interacting_protein_1"/>
</dbReference>
<feature type="non-terminal residue" evidence="3">
    <location>
        <position position="1"/>
    </location>
</feature>
<dbReference type="Pfam" id="PF24173">
    <property type="entry name" value="TPR_TTI1_N"/>
    <property type="match status" value="1"/>
</dbReference>
<reference evidence="3 4" key="1">
    <citation type="submission" date="2019-08" db="EMBL/GenBank/DDBJ databases">
        <title>Whole genome of Aphis craccivora.</title>
        <authorList>
            <person name="Voronova N.V."/>
            <person name="Shulinski R.S."/>
            <person name="Bandarenka Y.V."/>
            <person name="Zhorov D.G."/>
            <person name="Warner D."/>
        </authorList>
    </citation>
    <scope>NUCLEOTIDE SEQUENCE [LARGE SCALE GENOMIC DNA]</scope>
    <source>
        <strain evidence="3">180601</strain>
        <tissue evidence="3">Whole Body</tissue>
    </source>
</reference>
<dbReference type="PANTHER" id="PTHR18460:SF3">
    <property type="entry name" value="TELO2-INTERACTING PROTEIN 1 HOMOLOG"/>
    <property type="match status" value="1"/>
</dbReference>
<name>A0A6G0YYD5_APHCR</name>
<accession>A0A6G0YYD5</accession>
<dbReference type="Proteomes" id="UP000478052">
    <property type="component" value="Unassembled WGS sequence"/>
</dbReference>
<evidence type="ECO:0000259" key="1">
    <source>
        <dbReference type="Pfam" id="PF24173"/>
    </source>
</evidence>
<dbReference type="InterPro" id="IPR057566">
    <property type="entry name" value="TPR_TTI1_N"/>
</dbReference>
<dbReference type="OrthoDB" id="49511at2759"/>
<organism evidence="3 4">
    <name type="scientific">Aphis craccivora</name>
    <name type="common">Cowpea aphid</name>
    <dbReference type="NCBI Taxonomy" id="307492"/>
    <lineage>
        <taxon>Eukaryota</taxon>
        <taxon>Metazoa</taxon>
        <taxon>Ecdysozoa</taxon>
        <taxon>Arthropoda</taxon>
        <taxon>Hexapoda</taxon>
        <taxon>Insecta</taxon>
        <taxon>Pterygota</taxon>
        <taxon>Neoptera</taxon>
        <taxon>Paraneoptera</taxon>
        <taxon>Hemiptera</taxon>
        <taxon>Sternorrhyncha</taxon>
        <taxon>Aphidomorpha</taxon>
        <taxon>Aphidoidea</taxon>
        <taxon>Aphididae</taxon>
        <taxon>Aphidini</taxon>
        <taxon>Aphis</taxon>
        <taxon>Aphis</taxon>
    </lineage>
</organism>